<keyword evidence="1" id="KW-0472">Membrane</keyword>
<keyword evidence="1" id="KW-0812">Transmembrane</keyword>
<organism evidence="3 4">
    <name type="scientific">Candidatus Gottesmanbacteria bacterium RIFCSPHIGHO2_02_FULL_39_11</name>
    <dbReference type="NCBI Taxonomy" id="1798382"/>
    <lineage>
        <taxon>Bacteria</taxon>
        <taxon>Candidatus Gottesmaniibacteriota</taxon>
    </lineage>
</organism>
<dbReference type="Gene3D" id="3.10.310.50">
    <property type="match status" value="1"/>
</dbReference>
<dbReference type="Pfam" id="PF04536">
    <property type="entry name" value="TPM_phosphatase"/>
    <property type="match status" value="1"/>
</dbReference>
<dbReference type="PANTHER" id="PTHR30373:SF2">
    <property type="entry name" value="UPF0603 PROTEIN YGCG"/>
    <property type="match status" value="1"/>
</dbReference>
<dbReference type="Proteomes" id="UP000176923">
    <property type="component" value="Unassembled WGS sequence"/>
</dbReference>
<sequence>MRKVLMMLISFTFLIAVPYVWAISYPNPTGYVNDYANIYSQSFKSELDTNLSNFEKTTGNEIAVVAIQSLEGEPIEDYTVKLFEKWKIGKKGSDNGLLFLIAVEDREMRFEVGYGLEPYITDGRAGEIIRNIISPEFKKGNYEGGTRAGITEVERILTAKEIAPTAEPVSQSGKSVGSFFVYMLIALFFVGPYIAAYLGRSKEIWPGGAIGGVIGAAMGFLLGSVIIGIITLIGFGLFGLFMDLVLTKTYQNRKDKGLPTDWWRSGGGFFGGGGFGGGRSGGGFGGFGGGGSGGGGASGRW</sequence>
<dbReference type="EMBL" id="MFJL01000042">
    <property type="protein sequence ID" value="OGG12717.1"/>
    <property type="molecule type" value="Genomic_DNA"/>
</dbReference>
<gene>
    <name evidence="3" type="ORF">A3D77_03885</name>
</gene>
<feature type="transmembrane region" description="Helical" evidence="1">
    <location>
        <begin position="227"/>
        <end position="246"/>
    </location>
</feature>
<keyword evidence="1" id="KW-1133">Transmembrane helix</keyword>
<accession>A0A1F5ZKU9</accession>
<comment type="caution">
    <text evidence="3">The sequence shown here is derived from an EMBL/GenBank/DDBJ whole genome shotgun (WGS) entry which is preliminary data.</text>
</comment>
<name>A0A1F5ZKU9_9BACT</name>
<evidence type="ECO:0000313" key="3">
    <source>
        <dbReference type="EMBL" id="OGG12717.1"/>
    </source>
</evidence>
<dbReference type="AlphaFoldDB" id="A0A1F5ZKU9"/>
<evidence type="ECO:0000259" key="2">
    <source>
        <dbReference type="Pfam" id="PF04536"/>
    </source>
</evidence>
<evidence type="ECO:0000313" key="4">
    <source>
        <dbReference type="Proteomes" id="UP000176923"/>
    </source>
</evidence>
<protein>
    <recommendedName>
        <fullName evidence="2">TPM domain-containing protein</fullName>
    </recommendedName>
</protein>
<proteinExistence type="predicted"/>
<reference evidence="3 4" key="1">
    <citation type="journal article" date="2016" name="Nat. Commun.">
        <title>Thousands of microbial genomes shed light on interconnected biogeochemical processes in an aquifer system.</title>
        <authorList>
            <person name="Anantharaman K."/>
            <person name="Brown C.T."/>
            <person name="Hug L.A."/>
            <person name="Sharon I."/>
            <person name="Castelle C.J."/>
            <person name="Probst A.J."/>
            <person name="Thomas B.C."/>
            <person name="Singh A."/>
            <person name="Wilkins M.J."/>
            <person name="Karaoz U."/>
            <person name="Brodie E.L."/>
            <person name="Williams K.H."/>
            <person name="Hubbard S.S."/>
            <person name="Banfield J.F."/>
        </authorList>
    </citation>
    <scope>NUCLEOTIDE SEQUENCE [LARGE SCALE GENOMIC DNA]</scope>
</reference>
<feature type="domain" description="TPM" evidence="2">
    <location>
        <begin position="32"/>
        <end position="155"/>
    </location>
</feature>
<evidence type="ECO:0000256" key="1">
    <source>
        <dbReference type="SAM" id="Phobius"/>
    </source>
</evidence>
<feature type="transmembrane region" description="Helical" evidence="1">
    <location>
        <begin position="179"/>
        <end position="197"/>
    </location>
</feature>
<dbReference type="PANTHER" id="PTHR30373">
    <property type="entry name" value="UPF0603 PROTEIN YGCG"/>
    <property type="match status" value="1"/>
</dbReference>
<dbReference type="InterPro" id="IPR007621">
    <property type="entry name" value="TPM_dom"/>
</dbReference>
<dbReference type="STRING" id="1798382.A3D77_03885"/>